<sequence>MEGWGGICKWKAQKYDPKSEERICAYASGKFNPIKSTIDAEIHAVMNSLNNFKIYYLDKPELVVRTDCHTIISFFNKSAQNKPSRVRWISFTDFITGLGVPVQFQYIDGKDNILDDFLSCLVCFLTACPIEEIEVGLLAQMEEAINQIKSKPNLVAVRYLANIANFMTNIPSLLVPPQQEESSTQKSITRQKGFSKSNTKPVENYWSHSGNWSKSFSSKNISFEETNKALDPTTNGAKDCQLSKNSERIFSRYTCSSKS</sequence>
<organism evidence="9 10">
    <name type="scientific">Zingiber officinale</name>
    <name type="common">Ginger</name>
    <name type="synonym">Amomum zingiber</name>
    <dbReference type="NCBI Taxonomy" id="94328"/>
    <lineage>
        <taxon>Eukaryota</taxon>
        <taxon>Viridiplantae</taxon>
        <taxon>Streptophyta</taxon>
        <taxon>Embryophyta</taxon>
        <taxon>Tracheophyta</taxon>
        <taxon>Spermatophyta</taxon>
        <taxon>Magnoliopsida</taxon>
        <taxon>Liliopsida</taxon>
        <taxon>Zingiberales</taxon>
        <taxon>Zingiberaceae</taxon>
        <taxon>Zingiber</taxon>
    </lineage>
</organism>
<evidence type="ECO:0000256" key="6">
    <source>
        <dbReference type="ARBA" id="ARBA00022918"/>
    </source>
</evidence>
<evidence type="ECO:0000256" key="4">
    <source>
        <dbReference type="ARBA" id="ARBA00022759"/>
    </source>
</evidence>
<dbReference type="EMBL" id="JACMSC010000001">
    <property type="protein sequence ID" value="KAG6537930.1"/>
    <property type="molecule type" value="Genomic_DNA"/>
</dbReference>
<keyword evidence="4" id="KW-0255">Endonuclease</keyword>
<evidence type="ECO:0000256" key="1">
    <source>
        <dbReference type="ARBA" id="ARBA00022679"/>
    </source>
</evidence>
<proteinExistence type="predicted"/>
<keyword evidence="3" id="KW-0540">Nuclease</keyword>
<feature type="domain" description="Reverse transcriptase RNase H-like" evidence="8">
    <location>
        <begin position="15"/>
        <end position="90"/>
    </location>
</feature>
<evidence type="ECO:0000256" key="2">
    <source>
        <dbReference type="ARBA" id="ARBA00022695"/>
    </source>
</evidence>
<keyword evidence="5" id="KW-0378">Hydrolase</keyword>
<gene>
    <name evidence="9" type="ORF">ZIOFF_003033</name>
</gene>
<evidence type="ECO:0000256" key="5">
    <source>
        <dbReference type="ARBA" id="ARBA00022801"/>
    </source>
</evidence>
<keyword evidence="10" id="KW-1185">Reference proteome</keyword>
<dbReference type="GO" id="GO:0003964">
    <property type="term" value="F:RNA-directed DNA polymerase activity"/>
    <property type="evidence" value="ECO:0007669"/>
    <property type="project" value="UniProtKB-KW"/>
</dbReference>
<reference evidence="9 10" key="1">
    <citation type="submission" date="2020-08" db="EMBL/GenBank/DDBJ databases">
        <title>Plant Genome Project.</title>
        <authorList>
            <person name="Zhang R.-G."/>
        </authorList>
    </citation>
    <scope>NUCLEOTIDE SEQUENCE [LARGE SCALE GENOMIC DNA]</scope>
    <source>
        <tissue evidence="9">Rhizome</tissue>
    </source>
</reference>
<keyword evidence="1" id="KW-0808">Transferase</keyword>
<feature type="compositionally biased region" description="Polar residues" evidence="7">
    <location>
        <begin position="179"/>
        <end position="202"/>
    </location>
</feature>
<evidence type="ECO:0000256" key="3">
    <source>
        <dbReference type="ARBA" id="ARBA00022722"/>
    </source>
</evidence>
<keyword evidence="2" id="KW-0548">Nucleotidyltransferase</keyword>
<dbReference type="Proteomes" id="UP000734854">
    <property type="component" value="Unassembled WGS sequence"/>
</dbReference>
<evidence type="ECO:0000313" key="9">
    <source>
        <dbReference type="EMBL" id="KAG6537930.1"/>
    </source>
</evidence>
<dbReference type="InterPro" id="IPR043502">
    <property type="entry name" value="DNA/RNA_pol_sf"/>
</dbReference>
<feature type="region of interest" description="Disordered" evidence="7">
    <location>
        <begin position="178"/>
        <end position="202"/>
    </location>
</feature>
<dbReference type="SUPFAM" id="SSF56672">
    <property type="entry name" value="DNA/RNA polymerases"/>
    <property type="match status" value="1"/>
</dbReference>
<accession>A0A8J5M9U0</accession>
<dbReference type="AlphaFoldDB" id="A0A8J5M9U0"/>
<name>A0A8J5M9U0_ZINOF</name>
<dbReference type="Pfam" id="PF17917">
    <property type="entry name" value="RT_RNaseH"/>
    <property type="match status" value="1"/>
</dbReference>
<comment type="caution">
    <text evidence="9">The sequence shown here is derived from an EMBL/GenBank/DDBJ whole genome shotgun (WGS) entry which is preliminary data.</text>
</comment>
<evidence type="ECO:0000256" key="7">
    <source>
        <dbReference type="SAM" id="MobiDB-lite"/>
    </source>
</evidence>
<keyword evidence="6" id="KW-0695">RNA-directed DNA polymerase</keyword>
<dbReference type="GO" id="GO:0016787">
    <property type="term" value="F:hydrolase activity"/>
    <property type="evidence" value="ECO:0007669"/>
    <property type="project" value="UniProtKB-KW"/>
</dbReference>
<dbReference type="InterPro" id="IPR041373">
    <property type="entry name" value="RT_RNaseH"/>
</dbReference>
<evidence type="ECO:0000259" key="8">
    <source>
        <dbReference type="Pfam" id="PF17917"/>
    </source>
</evidence>
<dbReference type="GO" id="GO:0004519">
    <property type="term" value="F:endonuclease activity"/>
    <property type="evidence" value="ECO:0007669"/>
    <property type="project" value="UniProtKB-KW"/>
</dbReference>
<evidence type="ECO:0000313" key="10">
    <source>
        <dbReference type="Proteomes" id="UP000734854"/>
    </source>
</evidence>
<protein>
    <recommendedName>
        <fullName evidence="8">Reverse transcriptase RNase H-like domain-containing protein</fullName>
    </recommendedName>
</protein>